<feature type="compositionally biased region" description="Polar residues" evidence="1">
    <location>
        <begin position="39"/>
        <end position="52"/>
    </location>
</feature>
<feature type="compositionally biased region" description="Polar residues" evidence="1">
    <location>
        <begin position="296"/>
        <end position="311"/>
    </location>
</feature>
<feature type="compositionally biased region" description="Low complexity" evidence="1">
    <location>
        <begin position="286"/>
        <end position="295"/>
    </location>
</feature>
<dbReference type="AlphaFoldDB" id="A0A9P7UYB0"/>
<feature type="region of interest" description="Disordered" evidence="1">
    <location>
        <begin position="25"/>
        <end position="112"/>
    </location>
</feature>
<dbReference type="Proteomes" id="UP001049176">
    <property type="component" value="Chromosome 2"/>
</dbReference>
<feature type="compositionally biased region" description="Low complexity" evidence="1">
    <location>
        <begin position="149"/>
        <end position="166"/>
    </location>
</feature>
<dbReference type="PROSITE" id="PS50330">
    <property type="entry name" value="UIM"/>
    <property type="match status" value="1"/>
</dbReference>
<protein>
    <submittedName>
        <fullName evidence="2">Uncharacterized protein</fullName>
    </submittedName>
</protein>
<evidence type="ECO:0000313" key="3">
    <source>
        <dbReference type="Proteomes" id="UP001049176"/>
    </source>
</evidence>
<keyword evidence="3" id="KW-1185">Reference proteome</keyword>
<organism evidence="2 3">
    <name type="scientific">Marasmius oreades</name>
    <name type="common">fairy-ring Marasmius</name>
    <dbReference type="NCBI Taxonomy" id="181124"/>
    <lineage>
        <taxon>Eukaryota</taxon>
        <taxon>Fungi</taxon>
        <taxon>Dikarya</taxon>
        <taxon>Basidiomycota</taxon>
        <taxon>Agaricomycotina</taxon>
        <taxon>Agaricomycetes</taxon>
        <taxon>Agaricomycetidae</taxon>
        <taxon>Agaricales</taxon>
        <taxon>Marasmiineae</taxon>
        <taxon>Marasmiaceae</taxon>
        <taxon>Marasmius</taxon>
    </lineage>
</organism>
<reference evidence="2" key="1">
    <citation type="journal article" date="2021" name="Genome Biol. Evol.">
        <title>The assembled and annotated genome of the fairy-ring fungus Marasmius oreades.</title>
        <authorList>
            <person name="Hiltunen M."/>
            <person name="Ament-Velasquez S.L."/>
            <person name="Johannesson H."/>
        </authorList>
    </citation>
    <scope>NUCLEOTIDE SEQUENCE</scope>
    <source>
        <strain evidence="2">03SP1</strain>
    </source>
</reference>
<name>A0A9P7UYB0_9AGAR</name>
<dbReference type="InterPro" id="IPR003903">
    <property type="entry name" value="UIM_dom"/>
</dbReference>
<dbReference type="GeneID" id="66073269"/>
<feature type="compositionally biased region" description="Pro residues" evidence="1">
    <location>
        <begin position="61"/>
        <end position="76"/>
    </location>
</feature>
<dbReference type="RefSeq" id="XP_043013253.1">
    <property type="nucleotide sequence ID" value="XM_043148653.1"/>
</dbReference>
<dbReference type="OrthoDB" id="3269480at2759"/>
<dbReference type="EMBL" id="CM032182">
    <property type="protein sequence ID" value="KAG7096783.1"/>
    <property type="molecule type" value="Genomic_DNA"/>
</dbReference>
<feature type="region of interest" description="Disordered" evidence="1">
    <location>
        <begin position="251"/>
        <end position="311"/>
    </location>
</feature>
<sequence>MPPRRSINEAPSTVHRADIFFSSEPLRSSSRAHALPRHSFSSSHPYPSQPSLHRSRTAPALVPPPPTTPPPLPRIPPRLSSLHKSPNVPPPPPITAPYSDDESDFEAAIKLSQTESAKEALALEELTSQEEEDLARALEESLRTAGPKTLSFSSSHSTNFSTPTSSEPIALYSPSVVPIPATPATQKSTSTSESSASIHSPVTNNSIHGDEALARQLAEQEAEATTPTDSITGVGTIEDDEALARQIAAEENKEMKDGDSTNSVLPVLPPTYDDAVSPRPIPRPPSSDALSSESSVLRTPSSTSVNSVGKPSVNNSYMPLVPLRPSTSDTDVSAKITSHLDALPSLPSTSSSYLPGKVEATTTTNGLDSPPVNANQFLDAELLRGVSIGWNMPVIGPQTPTMPGPMPNIISLPYGRSPPLHFQAPNWRHLLMLMARLPGTRVEPTVEAMAQNKFDMRLRTVIQFVRPHHGSDDWRTVIWLTIDHPVSPGPQTRKYTNNDVDVLPFSYTLSPIPPLLHNNADTPLSKIFTVPSTDSKPYPLLPVTFPNLALYLQAALEESRRYLSDSSSGFRKLTKMIQLCYPSSYEPDSSNEGGGVGKLFKKFGRGNKNGRKGQRGGNEEVYELVTPFVADEWG</sequence>
<dbReference type="SMART" id="SM00726">
    <property type="entry name" value="UIM"/>
    <property type="match status" value="2"/>
</dbReference>
<proteinExistence type="predicted"/>
<dbReference type="KEGG" id="more:E1B28_004193"/>
<feature type="region of interest" description="Disordered" evidence="1">
    <location>
        <begin position="126"/>
        <end position="237"/>
    </location>
</feature>
<feature type="compositionally biased region" description="Low complexity" evidence="1">
    <location>
        <begin position="185"/>
        <end position="200"/>
    </location>
</feature>
<evidence type="ECO:0000313" key="2">
    <source>
        <dbReference type="EMBL" id="KAG7096783.1"/>
    </source>
</evidence>
<evidence type="ECO:0000256" key="1">
    <source>
        <dbReference type="SAM" id="MobiDB-lite"/>
    </source>
</evidence>
<gene>
    <name evidence="2" type="ORF">E1B28_004193</name>
</gene>
<accession>A0A9P7UYB0</accession>
<comment type="caution">
    <text evidence="2">The sequence shown here is derived from an EMBL/GenBank/DDBJ whole genome shotgun (WGS) entry which is preliminary data.</text>
</comment>